<evidence type="ECO:0000313" key="5">
    <source>
        <dbReference type="Proteomes" id="UP000827986"/>
    </source>
</evidence>
<comment type="subcellular location">
    <subcellularLocation>
        <location evidence="1">Nucleus</location>
    </subcellularLocation>
</comment>
<evidence type="ECO:0000256" key="1">
    <source>
        <dbReference type="ARBA" id="ARBA00004123"/>
    </source>
</evidence>
<comment type="caution">
    <text evidence="4">The sequence shown here is derived from an EMBL/GenBank/DDBJ whole genome shotgun (WGS) entry which is preliminary data.</text>
</comment>
<evidence type="ECO:0000313" key="4">
    <source>
        <dbReference type="EMBL" id="KAH1173631.1"/>
    </source>
</evidence>
<feature type="compositionally biased region" description="Low complexity" evidence="3">
    <location>
        <begin position="235"/>
        <end position="252"/>
    </location>
</feature>
<name>A0A9D3X5E9_9SAUR</name>
<reference evidence="4" key="1">
    <citation type="submission" date="2021-09" db="EMBL/GenBank/DDBJ databases">
        <title>The genome of Mauremys mutica provides insights into the evolution of semi-aquatic lifestyle.</title>
        <authorList>
            <person name="Gong S."/>
            <person name="Gao Y."/>
        </authorList>
    </citation>
    <scope>NUCLEOTIDE SEQUENCE</scope>
    <source>
        <strain evidence="4">MM-2020</strain>
        <tissue evidence="4">Muscle</tissue>
    </source>
</reference>
<dbReference type="InterPro" id="IPR052414">
    <property type="entry name" value="U3_snoRNA-assoc_WDR"/>
</dbReference>
<feature type="region of interest" description="Disordered" evidence="3">
    <location>
        <begin position="170"/>
        <end position="207"/>
    </location>
</feature>
<proteinExistence type="predicted"/>
<keyword evidence="5" id="KW-1185">Reference proteome</keyword>
<feature type="non-terminal residue" evidence="4">
    <location>
        <position position="1"/>
    </location>
</feature>
<dbReference type="InterPro" id="IPR015943">
    <property type="entry name" value="WD40/YVTN_repeat-like_dom_sf"/>
</dbReference>
<dbReference type="PANTHER" id="PTHR44267">
    <property type="entry name" value="WD REPEAT-CONTAINING PROTEIN 43"/>
    <property type="match status" value="1"/>
</dbReference>
<feature type="region of interest" description="Disordered" evidence="3">
    <location>
        <begin position="228"/>
        <end position="252"/>
    </location>
</feature>
<feature type="non-terminal residue" evidence="4">
    <location>
        <position position="252"/>
    </location>
</feature>
<organism evidence="4 5">
    <name type="scientific">Mauremys mutica</name>
    <name type="common">yellowpond turtle</name>
    <dbReference type="NCBI Taxonomy" id="74926"/>
    <lineage>
        <taxon>Eukaryota</taxon>
        <taxon>Metazoa</taxon>
        <taxon>Chordata</taxon>
        <taxon>Craniata</taxon>
        <taxon>Vertebrata</taxon>
        <taxon>Euteleostomi</taxon>
        <taxon>Archelosauria</taxon>
        <taxon>Testudinata</taxon>
        <taxon>Testudines</taxon>
        <taxon>Cryptodira</taxon>
        <taxon>Durocryptodira</taxon>
        <taxon>Testudinoidea</taxon>
        <taxon>Geoemydidae</taxon>
        <taxon>Geoemydinae</taxon>
        <taxon>Mauremys</taxon>
    </lineage>
</organism>
<dbReference type="InterPro" id="IPR036322">
    <property type="entry name" value="WD40_repeat_dom_sf"/>
</dbReference>
<keyword evidence="2" id="KW-0539">Nucleus</keyword>
<dbReference type="SUPFAM" id="SSF50978">
    <property type="entry name" value="WD40 repeat-like"/>
    <property type="match status" value="1"/>
</dbReference>
<feature type="region of interest" description="Disordered" evidence="3">
    <location>
        <begin position="128"/>
        <end position="147"/>
    </location>
</feature>
<dbReference type="AlphaFoldDB" id="A0A9D3X5E9"/>
<dbReference type="Gene3D" id="2.130.10.10">
    <property type="entry name" value="YVTN repeat-like/Quinoprotein amine dehydrogenase"/>
    <property type="match status" value="1"/>
</dbReference>
<dbReference type="GO" id="GO:0000462">
    <property type="term" value="P:maturation of SSU-rRNA from tricistronic rRNA transcript (SSU-rRNA, 5.8S rRNA, LSU-rRNA)"/>
    <property type="evidence" value="ECO:0007669"/>
    <property type="project" value="TreeGrafter"/>
</dbReference>
<dbReference type="GO" id="GO:0005730">
    <property type="term" value="C:nucleolus"/>
    <property type="evidence" value="ECO:0007669"/>
    <property type="project" value="TreeGrafter"/>
</dbReference>
<protein>
    <submittedName>
        <fullName evidence="4">Uncharacterized protein</fullName>
    </submittedName>
</protein>
<dbReference type="EMBL" id="JAHDVG010000482">
    <property type="protein sequence ID" value="KAH1173631.1"/>
    <property type="molecule type" value="Genomic_DNA"/>
</dbReference>
<dbReference type="Proteomes" id="UP000827986">
    <property type="component" value="Unassembled WGS sequence"/>
</dbReference>
<accession>A0A9D3X5E9</accession>
<evidence type="ECO:0000256" key="2">
    <source>
        <dbReference type="ARBA" id="ARBA00023242"/>
    </source>
</evidence>
<sequence length="252" mass="25660">PPAPATLNPPPRRRRRGPCTQRRGGAAQRERVPDQCACAGRKHVAAAPLAWSRGRAQSAMAAAGAACGGDAPRAPCAFSPGGRRSLALCGPDGRLRVWDTPSSRLQHEYVPSAHLSAACTCLAWAPPGGRQPPSKVPGREGTRGRAGSAAALLTAWPARPVRGRACSAPPPGTMWLPRGEQPAGPEWGGAPPTAGKQPPCDGDTPRAPSPLRASCLLPAAPCWAAHVGHPPPLGPRLGVVGPTGPRPGGAAP</sequence>
<feature type="region of interest" description="Disordered" evidence="3">
    <location>
        <begin position="1"/>
        <end position="31"/>
    </location>
</feature>
<evidence type="ECO:0000256" key="3">
    <source>
        <dbReference type="SAM" id="MobiDB-lite"/>
    </source>
</evidence>
<gene>
    <name evidence="4" type="ORF">KIL84_017470</name>
</gene>
<dbReference type="PANTHER" id="PTHR44267:SF1">
    <property type="entry name" value="WD REPEAT-CONTAINING PROTEIN 43"/>
    <property type="match status" value="1"/>
</dbReference>
<feature type="compositionally biased region" description="Pro residues" evidence="3">
    <location>
        <begin position="1"/>
        <end position="10"/>
    </location>
</feature>